<accession>A0ABN8RWN7</accession>
<dbReference type="EMBL" id="CALNXK010000368">
    <property type="protein sequence ID" value="CAH3183887.1"/>
    <property type="molecule type" value="Genomic_DNA"/>
</dbReference>
<organism evidence="2 3">
    <name type="scientific">Porites lobata</name>
    <dbReference type="NCBI Taxonomy" id="104759"/>
    <lineage>
        <taxon>Eukaryota</taxon>
        <taxon>Metazoa</taxon>
        <taxon>Cnidaria</taxon>
        <taxon>Anthozoa</taxon>
        <taxon>Hexacorallia</taxon>
        <taxon>Scleractinia</taxon>
        <taxon>Fungiina</taxon>
        <taxon>Poritidae</taxon>
        <taxon>Porites</taxon>
    </lineage>
</organism>
<gene>
    <name evidence="2" type="ORF">PLOB_00029211</name>
</gene>
<dbReference type="Proteomes" id="UP001159405">
    <property type="component" value="Unassembled WGS sequence"/>
</dbReference>
<name>A0ABN8RWN7_9CNID</name>
<comment type="caution">
    <text evidence="2">The sequence shown here is derived from an EMBL/GenBank/DDBJ whole genome shotgun (WGS) entry which is preliminary data.</text>
</comment>
<evidence type="ECO:0000256" key="1">
    <source>
        <dbReference type="SAM" id="Coils"/>
    </source>
</evidence>
<proteinExistence type="predicted"/>
<protein>
    <submittedName>
        <fullName evidence="2">Uncharacterized protein</fullName>
    </submittedName>
</protein>
<keyword evidence="1" id="KW-0175">Coiled coil</keyword>
<keyword evidence="3" id="KW-1185">Reference proteome</keyword>
<feature type="coiled-coil region" evidence="1">
    <location>
        <begin position="25"/>
        <end position="52"/>
    </location>
</feature>
<reference evidence="2 3" key="1">
    <citation type="submission" date="2022-05" db="EMBL/GenBank/DDBJ databases">
        <authorList>
            <consortium name="Genoscope - CEA"/>
            <person name="William W."/>
        </authorList>
    </citation>
    <scope>NUCLEOTIDE SEQUENCE [LARGE SCALE GENOMIC DNA]</scope>
</reference>
<evidence type="ECO:0000313" key="3">
    <source>
        <dbReference type="Proteomes" id="UP001159405"/>
    </source>
</evidence>
<evidence type="ECO:0000313" key="2">
    <source>
        <dbReference type="EMBL" id="CAH3183887.1"/>
    </source>
</evidence>
<sequence>MGLVPKDTPFLSNQSCKSVQCPLPIANCKEDRENLKKLIVNVNKQKDALKKNEITVDGVHYAVRFKVILDLKALNLLLEQIGKANFQLGKRGTEVECCFICKALRKCNCNLGLHTISPTTNKIMNLLFSCFKGIRDDLEFLFEEDLSSINLCTLHCELRNTEQLLSLLVFFCTKWVHLMYVMPNWQIMALRILAAE</sequence>